<accession>A0A1M6G1H5</accession>
<protein>
    <submittedName>
        <fullName evidence="2">Methyltransferase, FkbM family</fullName>
    </submittedName>
</protein>
<dbReference type="GO" id="GO:0032259">
    <property type="term" value="P:methylation"/>
    <property type="evidence" value="ECO:0007669"/>
    <property type="project" value="UniProtKB-KW"/>
</dbReference>
<dbReference type="PANTHER" id="PTHR34203:SF15">
    <property type="entry name" value="SLL1173 PROTEIN"/>
    <property type="match status" value="1"/>
</dbReference>
<keyword evidence="3" id="KW-1185">Reference proteome</keyword>
<dbReference type="GO" id="GO:0008168">
    <property type="term" value="F:methyltransferase activity"/>
    <property type="evidence" value="ECO:0007669"/>
    <property type="project" value="UniProtKB-KW"/>
</dbReference>
<dbReference type="RefSeq" id="WP_073311790.1">
    <property type="nucleotide sequence ID" value="NZ_FQZI01000004.1"/>
</dbReference>
<dbReference type="STRING" id="415425.SAMN05444363_2464"/>
<dbReference type="OrthoDB" id="9812600at2"/>
<feature type="domain" description="Methyltransferase FkbM" evidence="1">
    <location>
        <begin position="54"/>
        <end position="211"/>
    </location>
</feature>
<dbReference type="Gene3D" id="3.40.50.150">
    <property type="entry name" value="Vaccinia Virus protein VP39"/>
    <property type="match status" value="1"/>
</dbReference>
<evidence type="ECO:0000313" key="3">
    <source>
        <dbReference type="Proteomes" id="UP000184488"/>
    </source>
</evidence>
<dbReference type="InterPro" id="IPR052514">
    <property type="entry name" value="SAM-dependent_MTase"/>
</dbReference>
<sequence length="257" mass="29821">MLKSLIKLAYKYWPSLYKKRYYKTLNSLSKGYYKCEPELLLIHRLLKDDSVFVDIGTNKGIYLYQAEKVIKKGTIYGFEPNTSLVNYIKPLFPKVKLFPLAVSSTTGTSVLHIPKKGNGLQDTRASLEAMGDEVEKIEIETITLDDWAKQENVSKIDLVKIDVEGHELDTIKGCKAILETIKPTFIIEIELRHAKYQINEIFDFINGFGYEVFYFDRKSLSLKSFEVSQMADFQKDEFLNDFNRYINNFIFLPKSDK</sequence>
<name>A0A1M6G1H5_9FLAO</name>
<dbReference type="Proteomes" id="UP000184488">
    <property type="component" value="Unassembled WGS sequence"/>
</dbReference>
<dbReference type="Pfam" id="PF05050">
    <property type="entry name" value="Methyltransf_21"/>
    <property type="match status" value="1"/>
</dbReference>
<dbReference type="AlphaFoldDB" id="A0A1M6G1H5"/>
<organism evidence="2 3">
    <name type="scientific">Flavobacterium terrae</name>
    <dbReference type="NCBI Taxonomy" id="415425"/>
    <lineage>
        <taxon>Bacteria</taxon>
        <taxon>Pseudomonadati</taxon>
        <taxon>Bacteroidota</taxon>
        <taxon>Flavobacteriia</taxon>
        <taxon>Flavobacteriales</taxon>
        <taxon>Flavobacteriaceae</taxon>
        <taxon>Flavobacterium</taxon>
    </lineage>
</organism>
<dbReference type="InterPro" id="IPR029063">
    <property type="entry name" value="SAM-dependent_MTases_sf"/>
</dbReference>
<keyword evidence="2" id="KW-0489">Methyltransferase</keyword>
<keyword evidence="2" id="KW-0808">Transferase</keyword>
<dbReference type="SUPFAM" id="SSF53335">
    <property type="entry name" value="S-adenosyl-L-methionine-dependent methyltransferases"/>
    <property type="match status" value="1"/>
</dbReference>
<reference evidence="3" key="1">
    <citation type="submission" date="2016-11" db="EMBL/GenBank/DDBJ databases">
        <authorList>
            <person name="Varghese N."/>
            <person name="Submissions S."/>
        </authorList>
    </citation>
    <scope>NUCLEOTIDE SEQUENCE [LARGE SCALE GENOMIC DNA]</scope>
    <source>
        <strain evidence="3">DSM 18829</strain>
    </source>
</reference>
<dbReference type="InterPro" id="IPR006342">
    <property type="entry name" value="FkbM_mtfrase"/>
</dbReference>
<gene>
    <name evidence="2" type="ORF">SAMN05444363_2464</name>
</gene>
<evidence type="ECO:0000259" key="1">
    <source>
        <dbReference type="Pfam" id="PF05050"/>
    </source>
</evidence>
<dbReference type="EMBL" id="FQZI01000004">
    <property type="protein sequence ID" value="SHJ03793.1"/>
    <property type="molecule type" value="Genomic_DNA"/>
</dbReference>
<proteinExistence type="predicted"/>
<dbReference type="PANTHER" id="PTHR34203">
    <property type="entry name" value="METHYLTRANSFERASE, FKBM FAMILY PROTEIN"/>
    <property type="match status" value="1"/>
</dbReference>
<evidence type="ECO:0000313" key="2">
    <source>
        <dbReference type="EMBL" id="SHJ03793.1"/>
    </source>
</evidence>
<dbReference type="NCBIfam" id="TIGR01444">
    <property type="entry name" value="fkbM_fam"/>
    <property type="match status" value="1"/>
</dbReference>